<dbReference type="OrthoDB" id="6359418at2759"/>
<comment type="caution">
    <text evidence="4">The sequence shown here is derived from an EMBL/GenBank/DDBJ whole genome shotgun (WGS) entry which is preliminary data.</text>
</comment>
<dbReference type="AlphaFoldDB" id="A0A8J5JZL8"/>
<evidence type="ECO:0000256" key="2">
    <source>
        <dbReference type="ARBA" id="ARBA00093452"/>
    </source>
</evidence>
<evidence type="ECO:0000313" key="4">
    <source>
        <dbReference type="EMBL" id="KAG7167430.1"/>
    </source>
</evidence>
<organism evidence="4 5">
    <name type="scientific">Homarus americanus</name>
    <name type="common">American lobster</name>
    <dbReference type="NCBI Taxonomy" id="6706"/>
    <lineage>
        <taxon>Eukaryota</taxon>
        <taxon>Metazoa</taxon>
        <taxon>Ecdysozoa</taxon>
        <taxon>Arthropoda</taxon>
        <taxon>Crustacea</taxon>
        <taxon>Multicrustacea</taxon>
        <taxon>Malacostraca</taxon>
        <taxon>Eumalacostraca</taxon>
        <taxon>Eucarida</taxon>
        <taxon>Decapoda</taxon>
        <taxon>Pleocyemata</taxon>
        <taxon>Astacidea</taxon>
        <taxon>Nephropoidea</taxon>
        <taxon>Nephropidae</taxon>
        <taxon>Homarus</taxon>
    </lineage>
</organism>
<name>A0A8J5JZL8_HOMAM</name>
<proteinExistence type="inferred from homology"/>
<dbReference type="PANTHER" id="PTHR15666:SF1">
    <property type="entry name" value="COMM DOMAIN-CONTAINING PROTEIN 5"/>
    <property type="match status" value="1"/>
</dbReference>
<sequence length="224" mass="24767">MVIMAVPGGVHENVIFTASVPSEVKTLVKASHNMDKIVFRKLIKLGLGYLQGGVMQEDQEAAIKNLCDSTQPVTEKAVLMTCVQYAGIVSLLRAALRVNTVTTRQDILLADLTNFGLPEEFASDVCKVVFGPARLDIDNQLVSNTPALPVMTNLNWRVEVTISTSWLSRVLEPVVMLKLETSDGSSYTFQVPLSRFHQLRFNVANLLHQIESLEKSPICKKNKV</sequence>
<feature type="domain" description="COMM" evidence="3">
    <location>
        <begin position="150"/>
        <end position="214"/>
    </location>
</feature>
<evidence type="ECO:0000256" key="1">
    <source>
        <dbReference type="ARBA" id="ARBA00016556"/>
    </source>
</evidence>
<dbReference type="PROSITE" id="PS51269">
    <property type="entry name" value="COMM"/>
    <property type="match status" value="1"/>
</dbReference>
<accession>A0A8J5JZL8</accession>
<dbReference type="EMBL" id="JAHLQT010021643">
    <property type="protein sequence ID" value="KAG7167430.1"/>
    <property type="molecule type" value="Genomic_DNA"/>
</dbReference>
<dbReference type="InterPro" id="IPR017920">
    <property type="entry name" value="COMM"/>
</dbReference>
<evidence type="ECO:0000259" key="3">
    <source>
        <dbReference type="PROSITE" id="PS51269"/>
    </source>
</evidence>
<protein>
    <recommendedName>
        <fullName evidence="1">COMM domain-containing protein 5</fullName>
    </recommendedName>
</protein>
<dbReference type="GO" id="GO:0005634">
    <property type="term" value="C:nucleus"/>
    <property type="evidence" value="ECO:0007669"/>
    <property type="project" value="TreeGrafter"/>
</dbReference>
<keyword evidence="5" id="KW-1185">Reference proteome</keyword>
<dbReference type="Proteomes" id="UP000747542">
    <property type="component" value="Unassembled WGS sequence"/>
</dbReference>
<dbReference type="InterPro" id="IPR037357">
    <property type="entry name" value="COMMD5"/>
</dbReference>
<evidence type="ECO:0000313" key="5">
    <source>
        <dbReference type="Proteomes" id="UP000747542"/>
    </source>
</evidence>
<gene>
    <name evidence="4" type="primary">Commd5-L</name>
    <name evidence="4" type="ORF">Hamer_G012889</name>
</gene>
<comment type="similarity">
    <text evidence="2">Belongs to the COMM domain-containing protein 5 family.</text>
</comment>
<dbReference type="PANTHER" id="PTHR15666">
    <property type="entry name" value="COMM DOMAIN CONTAINING PROTEIN 5"/>
    <property type="match status" value="1"/>
</dbReference>
<dbReference type="Pfam" id="PF07258">
    <property type="entry name" value="COMM_domain"/>
    <property type="match status" value="1"/>
</dbReference>
<reference evidence="4" key="1">
    <citation type="journal article" date="2021" name="Sci. Adv.">
        <title>The American lobster genome reveals insights on longevity, neural, and immune adaptations.</title>
        <authorList>
            <person name="Polinski J.M."/>
            <person name="Zimin A.V."/>
            <person name="Clark K.F."/>
            <person name="Kohn A.B."/>
            <person name="Sadowski N."/>
            <person name="Timp W."/>
            <person name="Ptitsyn A."/>
            <person name="Khanna P."/>
            <person name="Romanova D.Y."/>
            <person name="Williams P."/>
            <person name="Greenwood S.J."/>
            <person name="Moroz L.L."/>
            <person name="Walt D.R."/>
            <person name="Bodnar A.G."/>
        </authorList>
    </citation>
    <scope>NUCLEOTIDE SEQUENCE</scope>
    <source>
        <strain evidence="4">GMGI-L3</strain>
    </source>
</reference>